<dbReference type="SUPFAM" id="SSF55909">
    <property type="entry name" value="Pentein"/>
    <property type="match status" value="1"/>
</dbReference>
<comment type="caution">
    <text evidence="4">The sequence shown here is derived from an EMBL/GenBank/DDBJ whole genome shotgun (WGS) entry which is preliminary data.</text>
</comment>
<evidence type="ECO:0000313" key="5">
    <source>
        <dbReference type="Proteomes" id="UP000663828"/>
    </source>
</evidence>
<accession>A0A815YZS7</accession>
<dbReference type="Gene3D" id="3.75.10.10">
    <property type="entry name" value="L-arginine/glycine Amidinotransferase, Chain A"/>
    <property type="match status" value="1"/>
</dbReference>
<evidence type="ECO:0000256" key="1">
    <source>
        <dbReference type="ARBA" id="ARBA00008532"/>
    </source>
</evidence>
<name>A0A815YZS7_ADIRI</name>
<dbReference type="PANTHER" id="PTHR12737:SF9">
    <property type="entry name" value="DIMETHYLARGININASE"/>
    <property type="match status" value="1"/>
</dbReference>
<evidence type="ECO:0000256" key="3">
    <source>
        <dbReference type="PIRSR" id="PIRSR633199-1"/>
    </source>
</evidence>
<dbReference type="GO" id="GO:0006525">
    <property type="term" value="P:arginine metabolic process"/>
    <property type="evidence" value="ECO:0007669"/>
    <property type="project" value="TreeGrafter"/>
</dbReference>
<feature type="active site" description="Nucleophile" evidence="3">
    <location>
        <position position="272"/>
    </location>
</feature>
<keyword evidence="5" id="KW-1185">Reference proteome</keyword>
<sequence length="286" mass="31610">MSSHPFDFHFTSAIVSRVAASLKDAALYQRDVREVMNIEKARNQHQEYISTLRKLGLDVIELQADESLPEGVFVEDTAVICDGTALICRPKTTGRLKEIEIIRTILRREGLAVVDIDDPLATIDGGDVLFTGREFFVGLSRSTNMAGAKAVASAFPEYPVTLLRVKKSIHLKNFVSMVATDTMAIGGSAVAKDLLRQMEENGDYSSYKVISLKDDAAANCLWINGTVLHLPVDSRYGESIRILLNRLGSTTSHAELNNSEFAKVDCVISSRCLLFNRPKENNTNDR</sequence>
<evidence type="ECO:0000313" key="4">
    <source>
        <dbReference type="EMBL" id="CAF1576789.1"/>
    </source>
</evidence>
<reference evidence="4" key="1">
    <citation type="submission" date="2021-02" db="EMBL/GenBank/DDBJ databases">
        <authorList>
            <person name="Nowell W R."/>
        </authorList>
    </citation>
    <scope>NUCLEOTIDE SEQUENCE</scope>
</reference>
<protein>
    <recommendedName>
        <fullName evidence="6">Dimethylargininase</fullName>
    </recommendedName>
</protein>
<dbReference type="GO" id="GO:0000052">
    <property type="term" value="P:citrulline metabolic process"/>
    <property type="evidence" value="ECO:0007669"/>
    <property type="project" value="TreeGrafter"/>
</dbReference>
<dbReference type="GO" id="GO:0045429">
    <property type="term" value="P:positive regulation of nitric oxide biosynthetic process"/>
    <property type="evidence" value="ECO:0007669"/>
    <property type="project" value="TreeGrafter"/>
</dbReference>
<gene>
    <name evidence="4" type="ORF">XAT740_LOCUS45047</name>
</gene>
<evidence type="ECO:0000256" key="2">
    <source>
        <dbReference type="ARBA" id="ARBA00022801"/>
    </source>
</evidence>
<dbReference type="GO" id="GO:0016597">
    <property type="term" value="F:amino acid binding"/>
    <property type="evidence" value="ECO:0007669"/>
    <property type="project" value="TreeGrafter"/>
</dbReference>
<dbReference type="InterPro" id="IPR033199">
    <property type="entry name" value="DDAH-like"/>
</dbReference>
<dbReference type="FunFam" id="3.75.10.10:FF:000004">
    <property type="entry name" value="N(G),N(G)-dimethylarginine dimethylaminohydrolase 1"/>
    <property type="match status" value="1"/>
</dbReference>
<dbReference type="Proteomes" id="UP000663828">
    <property type="component" value="Unassembled WGS sequence"/>
</dbReference>
<dbReference type="EMBL" id="CAJNOR010005811">
    <property type="protein sequence ID" value="CAF1576789.1"/>
    <property type="molecule type" value="Genomic_DNA"/>
</dbReference>
<feature type="active site" description="Proton donor" evidence="3">
    <location>
        <position position="170"/>
    </location>
</feature>
<organism evidence="4 5">
    <name type="scientific">Adineta ricciae</name>
    <name type="common">Rotifer</name>
    <dbReference type="NCBI Taxonomy" id="249248"/>
    <lineage>
        <taxon>Eukaryota</taxon>
        <taxon>Metazoa</taxon>
        <taxon>Spiralia</taxon>
        <taxon>Gnathifera</taxon>
        <taxon>Rotifera</taxon>
        <taxon>Eurotatoria</taxon>
        <taxon>Bdelloidea</taxon>
        <taxon>Adinetida</taxon>
        <taxon>Adinetidae</taxon>
        <taxon>Adineta</taxon>
    </lineage>
</organism>
<dbReference type="Pfam" id="PF19420">
    <property type="entry name" value="DDAH_eukar"/>
    <property type="match status" value="1"/>
</dbReference>
<keyword evidence="2" id="KW-0378">Hydrolase</keyword>
<comment type="similarity">
    <text evidence="1">Belongs to the DDAH family.</text>
</comment>
<evidence type="ECO:0008006" key="6">
    <source>
        <dbReference type="Google" id="ProtNLM"/>
    </source>
</evidence>
<dbReference type="AlphaFoldDB" id="A0A815YZS7"/>
<dbReference type="GO" id="GO:0016403">
    <property type="term" value="F:dimethylargininase activity"/>
    <property type="evidence" value="ECO:0007669"/>
    <property type="project" value="TreeGrafter"/>
</dbReference>
<dbReference type="PANTHER" id="PTHR12737">
    <property type="entry name" value="DIMETHYLARGININE DIMETHYLAMINOHYDROLASE"/>
    <property type="match status" value="1"/>
</dbReference>
<proteinExistence type="inferred from homology"/>